<dbReference type="Proteomes" id="UP000662873">
    <property type="component" value="Chromosome"/>
</dbReference>
<name>A0A809S6R6_9BACT</name>
<organism evidence="1 2">
    <name type="scientific">Candidatus Nitrosymbiomonas proteolyticus</name>
    <dbReference type="NCBI Taxonomy" id="2608984"/>
    <lineage>
        <taxon>Bacteria</taxon>
        <taxon>Bacillati</taxon>
        <taxon>Armatimonadota</taxon>
        <taxon>Armatimonadota incertae sedis</taxon>
        <taxon>Candidatus Nitrosymbiomonas</taxon>
    </lineage>
</organism>
<gene>
    <name evidence="1" type="ORF">NPRO_24510</name>
</gene>
<dbReference type="KEGG" id="npy:NPRO_24510"/>
<reference evidence="1" key="1">
    <citation type="journal article" name="DNA Res.">
        <title>The physiological potential of anammox bacteria as revealed by their core genome structure.</title>
        <authorList>
            <person name="Okubo T."/>
            <person name="Toyoda A."/>
            <person name="Fukuhara K."/>
            <person name="Uchiyama I."/>
            <person name="Harigaya Y."/>
            <person name="Kuroiwa M."/>
            <person name="Suzuki T."/>
            <person name="Murakami Y."/>
            <person name="Suwa Y."/>
            <person name="Takami H."/>
        </authorList>
    </citation>
    <scope>NUCLEOTIDE SEQUENCE</scope>
    <source>
        <strain evidence="1">317325-2</strain>
    </source>
</reference>
<dbReference type="AlphaFoldDB" id="A0A809S6R6"/>
<sequence length="86" mass="9322">MNWTEIALIASLLGLGGVAGALISTVSSAARVLDSYENLSSTFRNYLSENRDPGVGPLAVALNEFENEVSAFRLALNRLKKVLRIR</sequence>
<accession>A0A809S6R6</accession>
<evidence type="ECO:0000313" key="1">
    <source>
        <dbReference type="EMBL" id="BBO24856.1"/>
    </source>
</evidence>
<evidence type="ECO:0000313" key="2">
    <source>
        <dbReference type="Proteomes" id="UP000662873"/>
    </source>
</evidence>
<protein>
    <submittedName>
        <fullName evidence="1">Uncharacterized protein</fullName>
    </submittedName>
</protein>
<dbReference type="EMBL" id="AP021858">
    <property type="protein sequence ID" value="BBO24856.1"/>
    <property type="molecule type" value="Genomic_DNA"/>
</dbReference>
<proteinExistence type="predicted"/>